<dbReference type="PANTHER" id="PTHR43194:SF2">
    <property type="entry name" value="PEROXISOMAL MEMBRANE PROTEIN LPX1"/>
    <property type="match status" value="1"/>
</dbReference>
<dbReference type="AlphaFoldDB" id="F3L2H6"/>
<gene>
    <name evidence="2" type="ORF">IMCC3088_1749</name>
</gene>
<name>F3L2H6_9GAMM</name>
<evidence type="ECO:0000313" key="3">
    <source>
        <dbReference type="Proteomes" id="UP000005615"/>
    </source>
</evidence>
<keyword evidence="3" id="KW-1185">Reference proteome</keyword>
<dbReference type="InterPro" id="IPR029058">
    <property type="entry name" value="AB_hydrolase_fold"/>
</dbReference>
<evidence type="ECO:0000313" key="2">
    <source>
        <dbReference type="EMBL" id="EGG29455.1"/>
    </source>
</evidence>
<organism evidence="2 3">
    <name type="scientific">Aequoribacter fuscus</name>
    <dbReference type="NCBI Taxonomy" id="2518989"/>
    <lineage>
        <taxon>Bacteria</taxon>
        <taxon>Pseudomonadati</taxon>
        <taxon>Pseudomonadota</taxon>
        <taxon>Gammaproteobacteria</taxon>
        <taxon>Cellvibrionales</taxon>
        <taxon>Halieaceae</taxon>
        <taxon>Aequoribacter</taxon>
    </lineage>
</organism>
<dbReference type="eggNOG" id="COG0596">
    <property type="taxonomic scope" value="Bacteria"/>
</dbReference>
<comment type="caution">
    <text evidence="2">The sequence shown here is derived from an EMBL/GenBank/DDBJ whole genome shotgun (WGS) entry which is preliminary data.</text>
</comment>
<reference evidence="2 3" key="1">
    <citation type="journal article" date="2011" name="J. Bacteriol.">
        <title>Genome sequence of strain IMCC3088, a proteorhodopsin-containing marine bacterium belonging to the OM60/NOR5 clade.</title>
        <authorList>
            <person name="Jang Y."/>
            <person name="Oh H.M."/>
            <person name="Kang I."/>
            <person name="Lee K."/>
            <person name="Yang S.J."/>
            <person name="Cho J.C."/>
        </authorList>
    </citation>
    <scope>NUCLEOTIDE SEQUENCE [LARGE SCALE GENOMIC DNA]</scope>
    <source>
        <strain evidence="2 3">IMCC3088</strain>
    </source>
</reference>
<dbReference type="GO" id="GO:0016787">
    <property type="term" value="F:hydrolase activity"/>
    <property type="evidence" value="ECO:0007669"/>
    <property type="project" value="UniProtKB-KW"/>
</dbReference>
<keyword evidence="2" id="KW-0378">Hydrolase</keyword>
<dbReference type="Proteomes" id="UP000005615">
    <property type="component" value="Unassembled WGS sequence"/>
</dbReference>
<dbReference type="InterPro" id="IPR050228">
    <property type="entry name" value="Carboxylesterase_BioH"/>
</dbReference>
<feature type="domain" description="AB hydrolase-1" evidence="1">
    <location>
        <begin position="6"/>
        <end position="223"/>
    </location>
</feature>
<protein>
    <submittedName>
        <fullName evidence="2">Hydrolase protein</fullName>
    </submittedName>
</protein>
<dbReference type="EMBL" id="AEIG01000050">
    <property type="protein sequence ID" value="EGG29455.1"/>
    <property type="molecule type" value="Genomic_DNA"/>
</dbReference>
<dbReference type="STRING" id="2518989.IMCC3088_1749"/>
<dbReference type="InterPro" id="IPR000073">
    <property type="entry name" value="AB_hydrolase_1"/>
</dbReference>
<accession>F3L2H6</accession>
<dbReference type="Gene3D" id="3.40.50.1820">
    <property type="entry name" value="alpha/beta hydrolase"/>
    <property type="match status" value="1"/>
</dbReference>
<dbReference type="PRINTS" id="PR00111">
    <property type="entry name" value="ABHYDROLASE"/>
</dbReference>
<dbReference type="Pfam" id="PF00561">
    <property type="entry name" value="Abhydrolase_1"/>
    <property type="match status" value="1"/>
</dbReference>
<proteinExistence type="predicted"/>
<sequence length="239" mass="26414">MLSNYYRVIAVDQRGRGRSDYDPNSDNYQPAIYCQDMFTLLDSLGIDEVSVIGTSMGGLMSFIMTTLAPTRIKSLVINDIGPEVDPVGLARIQSYVGKLAPPETWDAAVAQVKSINGPAFPDFGDAEWISFTRNLYIESVEGKPKLDYDASISKPMDASQTAAVPPDLWQFFDATLSKPMLLVHGALSDILADDCVAKMQAKHPTMQYLRLENRGHAPTLDEPESRLAITNFLEDVYNN</sequence>
<dbReference type="PANTHER" id="PTHR43194">
    <property type="entry name" value="HYDROLASE ALPHA/BETA FOLD FAMILY"/>
    <property type="match status" value="1"/>
</dbReference>
<dbReference type="SUPFAM" id="SSF53474">
    <property type="entry name" value="alpha/beta-Hydrolases"/>
    <property type="match status" value="1"/>
</dbReference>
<evidence type="ECO:0000259" key="1">
    <source>
        <dbReference type="Pfam" id="PF00561"/>
    </source>
</evidence>